<comment type="caution">
    <text evidence="1">The sequence shown here is derived from an EMBL/GenBank/DDBJ whole genome shotgun (WGS) entry which is preliminary data.</text>
</comment>
<reference evidence="1 2" key="1">
    <citation type="submission" date="2021-03" db="EMBL/GenBank/DDBJ databases">
        <title>Sequencing the genomes of 1000 actinobacteria strains.</title>
        <authorList>
            <person name="Klenk H.-P."/>
        </authorList>
    </citation>
    <scope>NUCLEOTIDE SEQUENCE [LARGE SCALE GENOMIC DNA]</scope>
    <source>
        <strain evidence="1 2">DSM 46670</strain>
    </source>
</reference>
<evidence type="ECO:0008006" key="3">
    <source>
        <dbReference type="Google" id="ProtNLM"/>
    </source>
</evidence>
<proteinExistence type="predicted"/>
<sequence length="79" mass="9086">MTHPFHPLRGREFEFVARRSNWGEDRVCFHDERGELKSLPAAWTDVVEPDPFVVMAAGRSPFRIQDLLALADVLVNLRP</sequence>
<evidence type="ECO:0000313" key="2">
    <source>
        <dbReference type="Proteomes" id="UP001519332"/>
    </source>
</evidence>
<dbReference type="RefSeq" id="WP_209646132.1">
    <property type="nucleotide sequence ID" value="NZ_JAGINW010000001.1"/>
</dbReference>
<gene>
    <name evidence="1" type="ORF">JOF56_009705</name>
</gene>
<protein>
    <recommendedName>
        <fullName evidence="3">DUF397 domain-containing protein</fullName>
    </recommendedName>
</protein>
<dbReference type="InterPro" id="IPR035315">
    <property type="entry name" value="DUF5372"/>
</dbReference>
<dbReference type="Proteomes" id="UP001519332">
    <property type="component" value="Unassembled WGS sequence"/>
</dbReference>
<organism evidence="1 2">
    <name type="scientific">Kibdelosporangium banguiense</name>
    <dbReference type="NCBI Taxonomy" id="1365924"/>
    <lineage>
        <taxon>Bacteria</taxon>
        <taxon>Bacillati</taxon>
        <taxon>Actinomycetota</taxon>
        <taxon>Actinomycetes</taxon>
        <taxon>Pseudonocardiales</taxon>
        <taxon>Pseudonocardiaceae</taxon>
        <taxon>Kibdelosporangium</taxon>
    </lineage>
</organism>
<dbReference type="Pfam" id="PF17342">
    <property type="entry name" value="DUF5372"/>
    <property type="match status" value="1"/>
</dbReference>
<accession>A0ABS4TY40</accession>
<keyword evidence="2" id="KW-1185">Reference proteome</keyword>
<evidence type="ECO:0000313" key="1">
    <source>
        <dbReference type="EMBL" id="MBP2329320.1"/>
    </source>
</evidence>
<dbReference type="EMBL" id="JAGINW010000001">
    <property type="protein sequence ID" value="MBP2329320.1"/>
    <property type="molecule type" value="Genomic_DNA"/>
</dbReference>
<name>A0ABS4TY40_9PSEU</name>